<dbReference type="InterPro" id="IPR036390">
    <property type="entry name" value="WH_DNA-bd_sf"/>
</dbReference>
<dbReference type="AlphaFoldDB" id="A0A0R1W2K5"/>
<protein>
    <submittedName>
        <fullName evidence="5">Transcriptional regulator</fullName>
    </submittedName>
</protein>
<dbReference type="Gene3D" id="1.10.10.10">
    <property type="entry name" value="Winged helix-like DNA-binding domain superfamily/Winged helix DNA-binding domain"/>
    <property type="match status" value="1"/>
</dbReference>
<keyword evidence="1" id="KW-0805">Transcription regulation</keyword>
<proteinExistence type="predicted"/>
<evidence type="ECO:0000256" key="3">
    <source>
        <dbReference type="ARBA" id="ARBA00023163"/>
    </source>
</evidence>
<keyword evidence="3" id="KW-0804">Transcription</keyword>
<dbReference type="STRING" id="1423807.FD16_GL000466"/>
<dbReference type="RefSeq" id="WP_029508408.1">
    <property type="nucleotide sequence ID" value="NZ_AZGF01000014.1"/>
</dbReference>
<dbReference type="Proteomes" id="UP000051820">
    <property type="component" value="Unassembled WGS sequence"/>
</dbReference>
<evidence type="ECO:0000259" key="4">
    <source>
        <dbReference type="SMART" id="SM00347"/>
    </source>
</evidence>
<dbReference type="eggNOG" id="COG1846">
    <property type="taxonomic scope" value="Bacteria"/>
</dbReference>
<evidence type="ECO:0000313" key="6">
    <source>
        <dbReference type="Proteomes" id="UP000051820"/>
    </source>
</evidence>
<gene>
    <name evidence="5" type="ORF">FD16_GL000466</name>
</gene>
<evidence type="ECO:0000256" key="1">
    <source>
        <dbReference type="ARBA" id="ARBA00023015"/>
    </source>
</evidence>
<dbReference type="InterPro" id="IPR052067">
    <property type="entry name" value="Metal_resp_HTH_trans_reg"/>
</dbReference>
<evidence type="ECO:0000313" key="5">
    <source>
        <dbReference type="EMBL" id="KRM11797.1"/>
    </source>
</evidence>
<dbReference type="SUPFAM" id="SSF46785">
    <property type="entry name" value="Winged helix' DNA-binding domain"/>
    <property type="match status" value="1"/>
</dbReference>
<dbReference type="GO" id="GO:0003700">
    <property type="term" value="F:DNA-binding transcription factor activity"/>
    <property type="evidence" value="ECO:0007669"/>
    <property type="project" value="InterPro"/>
</dbReference>
<dbReference type="OrthoDB" id="2329684at2"/>
<comment type="caution">
    <text evidence="5">The sequence shown here is derived from an EMBL/GenBank/DDBJ whole genome shotgun (WGS) entry which is preliminary data.</text>
</comment>
<sequence>MDDTINDVVVALRRLRTSHGNDQVTREQNWIINHLASSELKQIVPHLSIVALHILSALEHGERTGVELAQQQNVTKGGITRAARKLGQFKLVETVKHSDDKKKIFYHLTVAGIEIARQHDQMHQVIQQRMIDQITNEYSADELRLVARFMNDLSDHEDEFK</sequence>
<dbReference type="GO" id="GO:0003677">
    <property type="term" value="F:DNA binding"/>
    <property type="evidence" value="ECO:0007669"/>
    <property type="project" value="UniProtKB-KW"/>
</dbReference>
<organism evidence="5 6">
    <name type="scientific">Paucilactobacillus suebicus DSM 5007 = KCTC 3549</name>
    <dbReference type="NCBI Taxonomy" id="1423807"/>
    <lineage>
        <taxon>Bacteria</taxon>
        <taxon>Bacillati</taxon>
        <taxon>Bacillota</taxon>
        <taxon>Bacilli</taxon>
        <taxon>Lactobacillales</taxon>
        <taxon>Lactobacillaceae</taxon>
        <taxon>Paucilactobacillus</taxon>
    </lineage>
</organism>
<keyword evidence="2" id="KW-0238">DNA-binding</keyword>
<reference evidence="5 6" key="1">
    <citation type="journal article" date="2015" name="Genome Announc.">
        <title>Expanding the biotechnology potential of lactobacilli through comparative genomics of 213 strains and associated genera.</title>
        <authorList>
            <person name="Sun Z."/>
            <person name="Harris H.M."/>
            <person name="McCann A."/>
            <person name="Guo C."/>
            <person name="Argimon S."/>
            <person name="Zhang W."/>
            <person name="Yang X."/>
            <person name="Jeffery I.B."/>
            <person name="Cooney J.C."/>
            <person name="Kagawa T.F."/>
            <person name="Liu W."/>
            <person name="Song Y."/>
            <person name="Salvetti E."/>
            <person name="Wrobel A."/>
            <person name="Rasinkangas P."/>
            <person name="Parkhill J."/>
            <person name="Rea M.C."/>
            <person name="O'Sullivan O."/>
            <person name="Ritari J."/>
            <person name="Douillard F.P."/>
            <person name="Paul Ross R."/>
            <person name="Yang R."/>
            <person name="Briner A.E."/>
            <person name="Felis G.E."/>
            <person name="de Vos W.M."/>
            <person name="Barrangou R."/>
            <person name="Klaenhammer T.R."/>
            <person name="Caufield P.W."/>
            <person name="Cui Y."/>
            <person name="Zhang H."/>
            <person name="O'Toole P.W."/>
        </authorList>
    </citation>
    <scope>NUCLEOTIDE SEQUENCE [LARGE SCALE GENOMIC DNA]</scope>
    <source>
        <strain evidence="5 6">DSM 5007</strain>
    </source>
</reference>
<name>A0A0R1W2K5_9LACO</name>
<dbReference type="InterPro" id="IPR036388">
    <property type="entry name" value="WH-like_DNA-bd_sf"/>
</dbReference>
<dbReference type="PATRIC" id="fig|1423807.3.peg.475"/>
<dbReference type="InterPro" id="IPR000835">
    <property type="entry name" value="HTH_MarR-typ"/>
</dbReference>
<evidence type="ECO:0000256" key="2">
    <source>
        <dbReference type="ARBA" id="ARBA00023125"/>
    </source>
</evidence>
<dbReference type="PANTHER" id="PTHR35790">
    <property type="entry name" value="HTH-TYPE TRANSCRIPTIONAL REGULATOR PCHR"/>
    <property type="match status" value="1"/>
</dbReference>
<dbReference type="SMART" id="SM00347">
    <property type="entry name" value="HTH_MARR"/>
    <property type="match status" value="1"/>
</dbReference>
<dbReference type="PANTHER" id="PTHR35790:SF4">
    <property type="entry name" value="HTH-TYPE TRANSCRIPTIONAL REGULATOR PCHR"/>
    <property type="match status" value="1"/>
</dbReference>
<feature type="domain" description="HTH marR-type" evidence="4">
    <location>
        <begin position="41"/>
        <end position="139"/>
    </location>
</feature>
<accession>A0A0R1W2K5</accession>
<keyword evidence="6" id="KW-1185">Reference proteome</keyword>
<dbReference type="EMBL" id="AZGF01000014">
    <property type="protein sequence ID" value="KRM11797.1"/>
    <property type="molecule type" value="Genomic_DNA"/>
</dbReference>